<dbReference type="WBParaSite" id="maker-unitig_31089-snap-gene-0.2-mRNA-1">
    <property type="protein sequence ID" value="maker-unitig_31089-snap-gene-0.2-mRNA-1"/>
    <property type="gene ID" value="maker-unitig_31089-snap-gene-0.2"/>
</dbReference>
<evidence type="ECO:0000313" key="2">
    <source>
        <dbReference type="WBParaSite" id="maker-unitig_31089-snap-gene-0.2-mRNA-1"/>
    </source>
</evidence>
<accession>A0A1I8FDY4</accession>
<dbReference type="AlphaFoldDB" id="A0A1I8FDY4"/>
<evidence type="ECO:0000313" key="1">
    <source>
        <dbReference type="Proteomes" id="UP000095280"/>
    </source>
</evidence>
<dbReference type="Proteomes" id="UP000095280">
    <property type="component" value="Unplaced"/>
</dbReference>
<protein>
    <submittedName>
        <fullName evidence="2">Transposase</fullName>
    </submittedName>
</protein>
<organism evidence="1 2">
    <name type="scientific">Macrostomum lignano</name>
    <dbReference type="NCBI Taxonomy" id="282301"/>
    <lineage>
        <taxon>Eukaryota</taxon>
        <taxon>Metazoa</taxon>
        <taxon>Spiralia</taxon>
        <taxon>Lophotrochozoa</taxon>
        <taxon>Platyhelminthes</taxon>
        <taxon>Rhabditophora</taxon>
        <taxon>Macrostomorpha</taxon>
        <taxon>Macrostomida</taxon>
        <taxon>Macrostomidae</taxon>
        <taxon>Macrostomum</taxon>
    </lineage>
</organism>
<proteinExistence type="predicted"/>
<keyword evidence="1" id="KW-1185">Reference proteome</keyword>
<sequence>MTPSAWNSIQMVLDGVRTRPGQRQRRQQQLNFMARFDESQRHEPAAQAVISRPGARSAFAVRYFAPAPLCSACPWVRRVAPLLPLGVSTPFRSSVTAASGVEFAQNSRLLVSPLFCLIFAAAPDFSGASVSGLKRIQMLASTCAARLLATLQTAGRQSNLAGRSGA</sequence>
<reference evidence="2" key="1">
    <citation type="submission" date="2016-11" db="UniProtKB">
        <authorList>
            <consortium name="WormBaseParasite"/>
        </authorList>
    </citation>
    <scope>IDENTIFICATION</scope>
</reference>
<name>A0A1I8FDY4_9PLAT</name>